<dbReference type="InterPro" id="IPR037523">
    <property type="entry name" value="VOC_core"/>
</dbReference>
<protein>
    <submittedName>
        <fullName evidence="3">VOC family protein</fullName>
    </submittedName>
</protein>
<evidence type="ECO:0000313" key="3">
    <source>
        <dbReference type="EMBL" id="MDA2809798.1"/>
    </source>
</evidence>
<evidence type="ECO:0000313" key="4">
    <source>
        <dbReference type="Proteomes" id="UP001527866"/>
    </source>
</evidence>
<name>A0ABT4TYM6_9ACTN</name>
<sequence length="139" mass="14420">MSENASTTPVPGPGVWPALGYRDAEAGLKFLTGVLGFTEALTVRGSGGIEHCEVRWPEGGGLMFGSDEQPSPGTVYVVTADPDRVHARAVEHGAEVLGEPRDTDYGSRNVTVADPEGNTFTFGTYPGTEPGAGQAAESP</sequence>
<dbReference type="Gene3D" id="3.30.720.110">
    <property type="match status" value="1"/>
</dbReference>
<reference evidence="3 4" key="1">
    <citation type="submission" date="2023-01" db="EMBL/GenBank/DDBJ databases">
        <title>Draft genome sequence of Nocardiopsis sp. RSe5-2 isolated from halophytes.</title>
        <authorList>
            <person name="Duangmal K."/>
            <person name="Chantavorakit T."/>
        </authorList>
    </citation>
    <scope>NUCLEOTIDE SEQUENCE [LARGE SCALE GENOMIC DNA]</scope>
    <source>
        <strain evidence="3 4">RSe5-2</strain>
    </source>
</reference>
<dbReference type="PANTHER" id="PTHR34109:SF1">
    <property type="entry name" value="VOC DOMAIN-CONTAINING PROTEIN"/>
    <property type="match status" value="1"/>
</dbReference>
<dbReference type="InterPro" id="IPR004360">
    <property type="entry name" value="Glyas_Fos-R_dOase_dom"/>
</dbReference>
<organism evidence="3 4">
    <name type="scientific">Nocardiopsis endophytica</name>
    <dbReference type="NCBI Taxonomy" id="3018445"/>
    <lineage>
        <taxon>Bacteria</taxon>
        <taxon>Bacillati</taxon>
        <taxon>Actinomycetota</taxon>
        <taxon>Actinomycetes</taxon>
        <taxon>Streptosporangiales</taxon>
        <taxon>Nocardiopsidaceae</taxon>
        <taxon>Nocardiopsis</taxon>
    </lineage>
</organism>
<accession>A0ABT4TYM6</accession>
<gene>
    <name evidence="3" type="ORF">O4J56_04025</name>
</gene>
<dbReference type="Proteomes" id="UP001527866">
    <property type="component" value="Unassembled WGS sequence"/>
</dbReference>
<dbReference type="SUPFAM" id="SSF54593">
    <property type="entry name" value="Glyoxalase/Bleomycin resistance protein/Dihydroxybiphenyl dioxygenase"/>
    <property type="match status" value="1"/>
</dbReference>
<dbReference type="RefSeq" id="WP_270683703.1">
    <property type="nucleotide sequence ID" value="NZ_JAQFWQ010000007.1"/>
</dbReference>
<dbReference type="Pfam" id="PF00903">
    <property type="entry name" value="Glyoxalase"/>
    <property type="match status" value="1"/>
</dbReference>
<feature type="region of interest" description="Disordered" evidence="1">
    <location>
        <begin position="98"/>
        <end position="139"/>
    </location>
</feature>
<dbReference type="EMBL" id="JAQFWQ010000007">
    <property type="protein sequence ID" value="MDA2809798.1"/>
    <property type="molecule type" value="Genomic_DNA"/>
</dbReference>
<dbReference type="PROSITE" id="PS51819">
    <property type="entry name" value="VOC"/>
    <property type="match status" value="1"/>
</dbReference>
<proteinExistence type="predicted"/>
<dbReference type="PANTHER" id="PTHR34109">
    <property type="entry name" value="BNAUNNG04460D PROTEIN-RELATED"/>
    <property type="match status" value="1"/>
</dbReference>
<dbReference type="InterPro" id="IPR029068">
    <property type="entry name" value="Glyas_Bleomycin-R_OHBP_Dase"/>
</dbReference>
<evidence type="ECO:0000256" key="1">
    <source>
        <dbReference type="SAM" id="MobiDB-lite"/>
    </source>
</evidence>
<feature type="domain" description="VOC" evidence="2">
    <location>
        <begin position="12"/>
        <end position="125"/>
    </location>
</feature>
<keyword evidence="4" id="KW-1185">Reference proteome</keyword>
<comment type="caution">
    <text evidence="3">The sequence shown here is derived from an EMBL/GenBank/DDBJ whole genome shotgun (WGS) entry which is preliminary data.</text>
</comment>
<dbReference type="Gene3D" id="3.30.720.120">
    <property type="match status" value="1"/>
</dbReference>
<evidence type="ECO:0000259" key="2">
    <source>
        <dbReference type="PROSITE" id="PS51819"/>
    </source>
</evidence>